<sequence>MSLTTICGVTVLRCLIISLTGVFLCQRLSALLDQSESRFTFFLWLLILSPLLVPELIVGYAWSLLTTQLIHFPILAEFVYSSLVLLRVVPVGIICYHMTARTQISSESDFIRRSASIAGTGISHISVMWGFFLRKTLVRILPVWSLLFLLVFQEFEIASLLYQNSWTVWIFDAQAGGVPVRETLVYLIGPLIIEIMLMAGVLALLRNLEQRPHYLQQYSGSKVNRLRHLFAGSYLAVATGCVVLIPLVMISWGTLRSLTSVLQKNRLQIMGTLQECIWGLLYATMSAIAAWGLASFFFHRNQFPIIKTMGLACCVPGLCGALPLALVIASLFLTQAGDWLYGTPVPVLTGFVLYLFPRAVFLKLVFQKQNENDSLFLAHLLNQSDCPQQAANGGRLLWVTKGRPQYWAVAVLAFWVYWDVTISSILAPHSGMTSSVRLYGLMHYGQNSVLSAISLISFCIPVLLGIILFPVVRKIWIHFNNQSELSQFV</sequence>
<evidence type="ECO:0008006" key="4">
    <source>
        <dbReference type="Google" id="ProtNLM"/>
    </source>
</evidence>
<dbReference type="EMBL" id="CP036343">
    <property type="protein sequence ID" value="QDT88883.1"/>
    <property type="molecule type" value="Genomic_DNA"/>
</dbReference>
<keyword evidence="1" id="KW-0472">Membrane</keyword>
<feature type="transmembrane region" description="Helical" evidence="1">
    <location>
        <begin position="226"/>
        <end position="252"/>
    </location>
</feature>
<organism evidence="2 3">
    <name type="scientific">Gimesia algae</name>
    <dbReference type="NCBI Taxonomy" id="2527971"/>
    <lineage>
        <taxon>Bacteria</taxon>
        <taxon>Pseudomonadati</taxon>
        <taxon>Planctomycetota</taxon>
        <taxon>Planctomycetia</taxon>
        <taxon>Planctomycetales</taxon>
        <taxon>Planctomycetaceae</taxon>
        <taxon>Gimesia</taxon>
    </lineage>
</organism>
<dbReference type="RefSeq" id="WP_145224009.1">
    <property type="nucleotide sequence ID" value="NZ_CP036343.1"/>
</dbReference>
<feature type="transmembrane region" description="Helical" evidence="1">
    <location>
        <begin position="310"/>
        <end position="333"/>
    </location>
</feature>
<evidence type="ECO:0000313" key="3">
    <source>
        <dbReference type="Proteomes" id="UP000316855"/>
    </source>
</evidence>
<feature type="transmembrane region" description="Helical" evidence="1">
    <location>
        <begin position="111"/>
        <end position="133"/>
    </location>
</feature>
<evidence type="ECO:0000313" key="2">
    <source>
        <dbReference type="EMBL" id="QDT88883.1"/>
    </source>
</evidence>
<keyword evidence="1" id="KW-1133">Transmembrane helix</keyword>
<feature type="transmembrane region" description="Helical" evidence="1">
    <location>
        <begin position="406"/>
        <end position="429"/>
    </location>
</feature>
<name>A0A517V7A0_9PLAN</name>
<proteinExistence type="predicted"/>
<feature type="transmembrane region" description="Helical" evidence="1">
    <location>
        <begin position="74"/>
        <end position="99"/>
    </location>
</feature>
<keyword evidence="3" id="KW-1185">Reference proteome</keyword>
<dbReference type="OrthoDB" id="254112at2"/>
<keyword evidence="1" id="KW-0812">Transmembrane</keyword>
<feature type="transmembrane region" description="Helical" evidence="1">
    <location>
        <begin position="140"/>
        <end position="163"/>
    </location>
</feature>
<dbReference type="Proteomes" id="UP000316855">
    <property type="component" value="Chromosome"/>
</dbReference>
<evidence type="ECO:0000256" key="1">
    <source>
        <dbReference type="SAM" id="Phobius"/>
    </source>
</evidence>
<dbReference type="KEGG" id="gax:Pan161_05020"/>
<feature type="transmembrane region" description="Helical" evidence="1">
    <location>
        <begin position="277"/>
        <end position="298"/>
    </location>
</feature>
<feature type="transmembrane region" description="Helical" evidence="1">
    <location>
        <begin position="183"/>
        <end position="205"/>
    </location>
</feature>
<reference evidence="2 3" key="1">
    <citation type="submission" date="2019-02" db="EMBL/GenBank/DDBJ databases">
        <title>Deep-cultivation of Planctomycetes and their phenomic and genomic characterization uncovers novel biology.</title>
        <authorList>
            <person name="Wiegand S."/>
            <person name="Jogler M."/>
            <person name="Boedeker C."/>
            <person name="Pinto D."/>
            <person name="Vollmers J."/>
            <person name="Rivas-Marin E."/>
            <person name="Kohn T."/>
            <person name="Peeters S.H."/>
            <person name="Heuer A."/>
            <person name="Rast P."/>
            <person name="Oberbeckmann S."/>
            <person name="Bunk B."/>
            <person name="Jeske O."/>
            <person name="Meyerdierks A."/>
            <person name="Storesund J.E."/>
            <person name="Kallscheuer N."/>
            <person name="Luecker S."/>
            <person name="Lage O.M."/>
            <person name="Pohl T."/>
            <person name="Merkel B.J."/>
            <person name="Hornburger P."/>
            <person name="Mueller R.-W."/>
            <person name="Bruemmer F."/>
            <person name="Labrenz M."/>
            <person name="Spormann A.M."/>
            <person name="Op den Camp H."/>
            <person name="Overmann J."/>
            <person name="Amann R."/>
            <person name="Jetten M.S.M."/>
            <person name="Mascher T."/>
            <person name="Medema M.H."/>
            <person name="Devos D.P."/>
            <person name="Kaster A.-K."/>
            <person name="Ovreas L."/>
            <person name="Rohde M."/>
            <person name="Galperin M.Y."/>
            <person name="Jogler C."/>
        </authorList>
    </citation>
    <scope>NUCLEOTIDE SEQUENCE [LARGE SCALE GENOMIC DNA]</scope>
    <source>
        <strain evidence="2 3">Pan161</strain>
    </source>
</reference>
<gene>
    <name evidence="2" type="ORF">Pan161_05020</name>
</gene>
<dbReference type="AlphaFoldDB" id="A0A517V7A0"/>
<accession>A0A517V7A0</accession>
<protein>
    <recommendedName>
        <fullName evidence="4">ABC transmembrane type-1 domain-containing protein</fullName>
    </recommendedName>
</protein>
<feature type="transmembrane region" description="Helical" evidence="1">
    <location>
        <begin position="339"/>
        <end position="356"/>
    </location>
</feature>
<feature type="transmembrane region" description="Helical" evidence="1">
    <location>
        <begin position="41"/>
        <end position="62"/>
    </location>
</feature>
<feature type="transmembrane region" description="Helical" evidence="1">
    <location>
        <begin position="449"/>
        <end position="472"/>
    </location>
</feature>